<dbReference type="Pfam" id="PF00652">
    <property type="entry name" value="Ricin_B_lectin"/>
    <property type="match status" value="1"/>
</dbReference>
<dbReference type="AlphaFoldDB" id="A0A0A0DD27"/>
<evidence type="ECO:0000259" key="1">
    <source>
        <dbReference type="SMART" id="SM00458"/>
    </source>
</evidence>
<dbReference type="Proteomes" id="UP000029995">
    <property type="component" value="Unassembled WGS sequence"/>
</dbReference>
<reference evidence="2 3" key="1">
    <citation type="submission" date="2014-01" db="EMBL/GenBank/DDBJ databases">
        <title>Genome sequence determination for a cystic fibrosis isolate, Inquilinus limosus.</title>
        <authorList>
            <person name="Pino M."/>
            <person name="Di Conza J."/>
            <person name="Gutkind G."/>
        </authorList>
    </citation>
    <scope>NUCLEOTIDE SEQUENCE [LARGE SCALE GENOMIC DNA]</scope>
    <source>
        <strain evidence="2 3">MP06</strain>
    </source>
</reference>
<evidence type="ECO:0000313" key="3">
    <source>
        <dbReference type="Proteomes" id="UP000029995"/>
    </source>
</evidence>
<sequence length="262" mass="26775">MQLLYFVTGDTSNGGADLVLSIAGTPAPGATLQTTTSSTLPSQLWQITPAGRIVSAGNSTLALSIGPDNVLIVDTVQQDNQAQFWTFSPCSDGLGTIASQQTGQVLTLAAPIDPLNSAVGLAPSGNSAAQQWSGEGFDVYSLLTTVTNSTPNALTLAAQAVEGTTNLSGSIPLPPGTSVTIVSSYNDGLATNLSVFDASYSSSNSVASCVVHQHRAGMVIAGEVWVDTINYVDGYQITNVTSEKGSVRDSLPGNAAVTIAHI</sequence>
<dbReference type="RefSeq" id="WP_034833933.1">
    <property type="nucleotide sequence ID" value="NZ_JANX01000063.1"/>
</dbReference>
<accession>A0A0A0DD27</accession>
<dbReference type="SMART" id="SM00458">
    <property type="entry name" value="RICIN"/>
    <property type="match status" value="1"/>
</dbReference>
<dbReference type="SUPFAM" id="SSF50370">
    <property type="entry name" value="Ricin B-like lectins"/>
    <property type="match status" value="1"/>
</dbReference>
<dbReference type="PROSITE" id="PS50231">
    <property type="entry name" value="RICIN_B_LECTIN"/>
    <property type="match status" value="1"/>
</dbReference>
<dbReference type="InterPro" id="IPR035992">
    <property type="entry name" value="Ricin_B-like_lectins"/>
</dbReference>
<organism evidence="2 3">
    <name type="scientific">Inquilinus limosus MP06</name>
    <dbReference type="NCBI Taxonomy" id="1398085"/>
    <lineage>
        <taxon>Bacteria</taxon>
        <taxon>Pseudomonadati</taxon>
        <taxon>Pseudomonadota</taxon>
        <taxon>Alphaproteobacteria</taxon>
        <taxon>Rhodospirillales</taxon>
        <taxon>Rhodospirillaceae</taxon>
        <taxon>Inquilinus</taxon>
    </lineage>
</organism>
<dbReference type="CDD" id="cd00161">
    <property type="entry name" value="beta-trefoil_Ricin-like"/>
    <property type="match status" value="1"/>
</dbReference>
<proteinExistence type="predicted"/>
<gene>
    <name evidence="2" type="ORF">P409_07810</name>
</gene>
<evidence type="ECO:0000313" key="2">
    <source>
        <dbReference type="EMBL" id="KGM34867.1"/>
    </source>
</evidence>
<feature type="domain" description="Ricin B lectin" evidence="1">
    <location>
        <begin position="8"/>
        <end position="135"/>
    </location>
</feature>
<dbReference type="EMBL" id="JANX01000063">
    <property type="protein sequence ID" value="KGM34867.1"/>
    <property type="molecule type" value="Genomic_DNA"/>
</dbReference>
<dbReference type="InterPro" id="IPR000772">
    <property type="entry name" value="Ricin_B_lectin"/>
</dbReference>
<dbReference type="OrthoDB" id="6014523at2"/>
<name>A0A0A0DD27_9PROT</name>
<comment type="caution">
    <text evidence="2">The sequence shown here is derived from an EMBL/GenBank/DDBJ whole genome shotgun (WGS) entry which is preliminary data.</text>
</comment>
<protein>
    <recommendedName>
        <fullName evidence="1">Ricin B lectin domain-containing protein</fullName>
    </recommendedName>
</protein>
<dbReference type="Gene3D" id="2.80.10.50">
    <property type="match status" value="1"/>
</dbReference>